<feature type="transmembrane region" description="Helical" evidence="1">
    <location>
        <begin position="56"/>
        <end position="78"/>
    </location>
</feature>
<protein>
    <submittedName>
        <fullName evidence="2">Uncharacterized protein</fullName>
    </submittedName>
</protein>
<name>A0A645GYR7_9ZZZZ</name>
<sequence>MRILPLDVSNKATLFFLVLISADLGADSGWLFWLLLLLPAHPVVTNIKNVSITIKAIKFFFIVITAFYFIQILVYHIIVLHSRTARN</sequence>
<dbReference type="EMBL" id="VSSQ01083723">
    <property type="protein sequence ID" value="MPN31965.1"/>
    <property type="molecule type" value="Genomic_DNA"/>
</dbReference>
<keyword evidence="1" id="KW-0472">Membrane</keyword>
<feature type="transmembrane region" description="Helical" evidence="1">
    <location>
        <begin position="12"/>
        <end position="36"/>
    </location>
</feature>
<comment type="caution">
    <text evidence="2">The sequence shown here is derived from an EMBL/GenBank/DDBJ whole genome shotgun (WGS) entry which is preliminary data.</text>
</comment>
<accession>A0A645GYR7</accession>
<proteinExistence type="predicted"/>
<evidence type="ECO:0000313" key="2">
    <source>
        <dbReference type="EMBL" id="MPN31965.1"/>
    </source>
</evidence>
<keyword evidence="1" id="KW-0812">Transmembrane</keyword>
<keyword evidence="1" id="KW-1133">Transmembrane helix</keyword>
<reference evidence="2" key="1">
    <citation type="submission" date="2019-08" db="EMBL/GenBank/DDBJ databases">
        <authorList>
            <person name="Kucharzyk K."/>
            <person name="Murdoch R.W."/>
            <person name="Higgins S."/>
            <person name="Loffler F."/>
        </authorList>
    </citation>
    <scope>NUCLEOTIDE SEQUENCE</scope>
</reference>
<organism evidence="2">
    <name type="scientific">bioreactor metagenome</name>
    <dbReference type="NCBI Taxonomy" id="1076179"/>
    <lineage>
        <taxon>unclassified sequences</taxon>
        <taxon>metagenomes</taxon>
        <taxon>ecological metagenomes</taxon>
    </lineage>
</organism>
<gene>
    <name evidence="2" type="ORF">SDC9_179440</name>
</gene>
<dbReference type="AlphaFoldDB" id="A0A645GYR7"/>
<evidence type="ECO:0000256" key="1">
    <source>
        <dbReference type="SAM" id="Phobius"/>
    </source>
</evidence>